<evidence type="ECO:0000256" key="4">
    <source>
        <dbReference type="ARBA" id="ARBA00023015"/>
    </source>
</evidence>
<gene>
    <name evidence="14" type="ORF">NE237_006658</name>
</gene>
<feature type="domain" description="HTH myb-type" evidence="13">
    <location>
        <begin position="193"/>
        <end position="252"/>
    </location>
</feature>
<organism evidence="14 15">
    <name type="scientific">Protea cynaroides</name>
    <dbReference type="NCBI Taxonomy" id="273540"/>
    <lineage>
        <taxon>Eukaryota</taxon>
        <taxon>Viridiplantae</taxon>
        <taxon>Streptophyta</taxon>
        <taxon>Embryophyta</taxon>
        <taxon>Tracheophyta</taxon>
        <taxon>Spermatophyta</taxon>
        <taxon>Magnoliopsida</taxon>
        <taxon>Proteales</taxon>
        <taxon>Proteaceae</taxon>
        <taxon>Protea</taxon>
    </lineage>
</organism>
<accession>A0A9Q0QVQ6</accession>
<feature type="compositionally biased region" description="Low complexity" evidence="11">
    <location>
        <begin position="256"/>
        <end position="265"/>
    </location>
</feature>
<evidence type="ECO:0000256" key="3">
    <source>
        <dbReference type="ARBA" id="ARBA00023012"/>
    </source>
</evidence>
<dbReference type="Gene3D" id="3.40.50.2300">
    <property type="match status" value="1"/>
</dbReference>
<keyword evidence="5 9" id="KW-0238">DNA-binding</keyword>
<evidence type="ECO:0000256" key="7">
    <source>
        <dbReference type="ARBA" id="ARBA00023163"/>
    </source>
</evidence>
<dbReference type="PROSITE" id="PS51294">
    <property type="entry name" value="HTH_MYB"/>
    <property type="match status" value="1"/>
</dbReference>
<feature type="region of interest" description="Disordered" evidence="11">
    <location>
        <begin position="155"/>
        <end position="195"/>
    </location>
</feature>
<comment type="function">
    <text evidence="9">Transcriptional activator that binds specific DNA sequence.</text>
</comment>
<evidence type="ECO:0000256" key="1">
    <source>
        <dbReference type="ARBA" id="ARBA00004123"/>
    </source>
</evidence>
<keyword evidence="15" id="KW-1185">Reference proteome</keyword>
<evidence type="ECO:0000256" key="5">
    <source>
        <dbReference type="ARBA" id="ARBA00023125"/>
    </source>
</evidence>
<dbReference type="SMART" id="SM00448">
    <property type="entry name" value="REC"/>
    <property type="match status" value="1"/>
</dbReference>
<dbReference type="PANTHER" id="PTHR43874:SF217">
    <property type="entry name" value="TWO-COMPONENT RESPONSE REGULATOR ORR24-LIKE ISOFORM X1"/>
    <property type="match status" value="1"/>
</dbReference>
<sequence>MDQQTEKDDHSKVVKSESKDKEVFPDGMRVLAVDDNIVCLRMLQAVLEHCRYKVKAVTDGATALKLLREDKNNFDIVITDVHMPDMDGFRLLEIVSLEMDIPVIMMSANDDKNMVMKGIKHGARDYLVKPIRKEEIQNIWQHVLRQKLFKPNGSTVKKEITDQNSNCTTKRQRGQSKERESTLNNDSGEDISAHKKPRVVWKPELHKKFIDAVHEIGIDKAVPKKILEYINEPGVSRENIASHLQKFRNAMKKNSARASQQSSNNVDSNGTSGHPSNTTITYPKRITQTDGFDVENIKNLGSIQHGRVVQNFSFFGIPATNQKPFSLQSLNQQCSSLQHYTQVPEIMDQVQQRKHIPGLGDFSSNPLRIDTLHHQTDFNELKYQSFPSRTTMLDDYMDISSHIPYYNASSELSSGINFTLNGSGTTSYPNNICFGGSRTSCTMPTVASTGLSEIVQHDSTSGPVQNFIPGHIQSSNLEHFMQSDNMTSINHVLEHLETESSIIDDEDLRAVVTQFQH</sequence>
<dbReference type="InterPro" id="IPR009057">
    <property type="entry name" value="Homeodomain-like_sf"/>
</dbReference>
<dbReference type="Proteomes" id="UP001141806">
    <property type="component" value="Unassembled WGS sequence"/>
</dbReference>
<dbReference type="Pfam" id="PF00072">
    <property type="entry name" value="Response_reg"/>
    <property type="match status" value="1"/>
</dbReference>
<dbReference type="OrthoDB" id="60033at2759"/>
<dbReference type="SUPFAM" id="SSF52172">
    <property type="entry name" value="CheY-like"/>
    <property type="match status" value="1"/>
</dbReference>
<dbReference type="InterPro" id="IPR006447">
    <property type="entry name" value="Myb_dom_plants"/>
</dbReference>
<dbReference type="InterPro" id="IPR001005">
    <property type="entry name" value="SANT/Myb"/>
</dbReference>
<dbReference type="InterPro" id="IPR011006">
    <property type="entry name" value="CheY-like_superfamily"/>
</dbReference>
<dbReference type="EMBL" id="JAMYWD010000004">
    <property type="protein sequence ID" value="KAJ4973484.1"/>
    <property type="molecule type" value="Genomic_DNA"/>
</dbReference>
<evidence type="ECO:0000259" key="13">
    <source>
        <dbReference type="PROSITE" id="PS51294"/>
    </source>
</evidence>
<dbReference type="InterPro" id="IPR017930">
    <property type="entry name" value="Myb_dom"/>
</dbReference>
<protein>
    <recommendedName>
        <fullName evidence="9">Two-component response regulator</fullName>
    </recommendedName>
</protein>
<dbReference type="Gene3D" id="1.10.10.60">
    <property type="entry name" value="Homeodomain-like"/>
    <property type="match status" value="1"/>
</dbReference>
<dbReference type="GO" id="GO:0005634">
    <property type="term" value="C:nucleus"/>
    <property type="evidence" value="ECO:0007669"/>
    <property type="project" value="UniProtKB-SubCell"/>
</dbReference>
<dbReference type="AlphaFoldDB" id="A0A9Q0QVQ6"/>
<feature type="domain" description="Response regulatory" evidence="12">
    <location>
        <begin position="29"/>
        <end position="144"/>
    </location>
</feature>
<evidence type="ECO:0000256" key="8">
    <source>
        <dbReference type="ARBA" id="ARBA00023242"/>
    </source>
</evidence>
<dbReference type="PROSITE" id="PS50110">
    <property type="entry name" value="RESPONSE_REGULATORY"/>
    <property type="match status" value="1"/>
</dbReference>
<evidence type="ECO:0000256" key="11">
    <source>
        <dbReference type="SAM" id="MobiDB-lite"/>
    </source>
</evidence>
<evidence type="ECO:0000256" key="2">
    <source>
        <dbReference type="ARBA" id="ARBA00022553"/>
    </source>
</evidence>
<dbReference type="PIRSF" id="PIRSF036392">
    <property type="entry name" value="RR_ARR_type-B"/>
    <property type="match status" value="1"/>
</dbReference>
<feature type="region of interest" description="Disordered" evidence="11">
    <location>
        <begin position="1"/>
        <end position="20"/>
    </location>
</feature>
<name>A0A9Q0QVQ6_9MAGN</name>
<dbReference type="PANTHER" id="PTHR43874">
    <property type="entry name" value="TWO-COMPONENT RESPONSE REGULATOR"/>
    <property type="match status" value="1"/>
</dbReference>
<keyword evidence="6 9" id="KW-0010">Activator</keyword>
<proteinExistence type="predicted"/>
<keyword evidence="4 9" id="KW-0805">Transcription regulation</keyword>
<dbReference type="InterPro" id="IPR017053">
    <property type="entry name" value="Response_reg_B-typ_pln"/>
</dbReference>
<keyword evidence="8 9" id="KW-0539">Nucleus</keyword>
<evidence type="ECO:0000256" key="6">
    <source>
        <dbReference type="ARBA" id="ARBA00023159"/>
    </source>
</evidence>
<evidence type="ECO:0000313" key="14">
    <source>
        <dbReference type="EMBL" id="KAJ4973484.1"/>
    </source>
</evidence>
<dbReference type="GO" id="GO:0003700">
    <property type="term" value="F:DNA-binding transcription factor activity"/>
    <property type="evidence" value="ECO:0007669"/>
    <property type="project" value="UniProtKB-UniRule"/>
</dbReference>
<comment type="caution">
    <text evidence="14">The sequence shown here is derived from an EMBL/GenBank/DDBJ whole genome shotgun (WGS) entry which is preliminary data.</text>
</comment>
<comment type="subcellular location">
    <subcellularLocation>
        <location evidence="1 9">Nucleus</location>
    </subcellularLocation>
</comment>
<dbReference type="InterPro" id="IPR001789">
    <property type="entry name" value="Sig_transdc_resp-reg_receiver"/>
</dbReference>
<evidence type="ECO:0000256" key="9">
    <source>
        <dbReference type="PIRNR" id="PIRNR036392"/>
    </source>
</evidence>
<dbReference type="GO" id="GO:0009736">
    <property type="term" value="P:cytokinin-activated signaling pathway"/>
    <property type="evidence" value="ECO:0007669"/>
    <property type="project" value="InterPro"/>
</dbReference>
<evidence type="ECO:0000313" key="15">
    <source>
        <dbReference type="Proteomes" id="UP001141806"/>
    </source>
</evidence>
<keyword evidence="2 10" id="KW-0597">Phosphoprotein</keyword>
<keyword evidence="7 9" id="KW-0804">Transcription</keyword>
<reference evidence="14" key="1">
    <citation type="journal article" date="2023" name="Plant J.">
        <title>The genome of the king protea, Protea cynaroides.</title>
        <authorList>
            <person name="Chang J."/>
            <person name="Duong T.A."/>
            <person name="Schoeman C."/>
            <person name="Ma X."/>
            <person name="Roodt D."/>
            <person name="Barker N."/>
            <person name="Li Z."/>
            <person name="Van de Peer Y."/>
            <person name="Mizrachi E."/>
        </authorList>
    </citation>
    <scope>NUCLEOTIDE SEQUENCE</scope>
    <source>
        <tissue evidence="14">Young leaves</tissue>
    </source>
</reference>
<feature type="region of interest" description="Disordered" evidence="11">
    <location>
        <begin position="250"/>
        <end position="282"/>
    </location>
</feature>
<dbReference type="InterPro" id="IPR045279">
    <property type="entry name" value="ARR-like"/>
</dbReference>
<keyword evidence="3 9" id="KW-0902">Two-component regulatory system</keyword>
<dbReference type="FunFam" id="1.10.10.60:FF:000007">
    <property type="entry name" value="Two-component response regulator"/>
    <property type="match status" value="1"/>
</dbReference>
<feature type="modified residue" description="4-aspartylphosphate" evidence="10">
    <location>
        <position position="80"/>
    </location>
</feature>
<evidence type="ECO:0000256" key="10">
    <source>
        <dbReference type="PROSITE-ProRule" id="PRU00169"/>
    </source>
</evidence>
<dbReference type="CDD" id="cd17584">
    <property type="entry name" value="REC_typeB_ARR-like"/>
    <property type="match status" value="1"/>
</dbReference>
<dbReference type="GO" id="GO:0003677">
    <property type="term" value="F:DNA binding"/>
    <property type="evidence" value="ECO:0007669"/>
    <property type="project" value="UniProtKB-KW"/>
</dbReference>
<dbReference type="SUPFAM" id="SSF46689">
    <property type="entry name" value="Homeodomain-like"/>
    <property type="match status" value="1"/>
</dbReference>
<dbReference type="NCBIfam" id="TIGR01557">
    <property type="entry name" value="myb_SHAQKYF"/>
    <property type="match status" value="1"/>
</dbReference>
<dbReference type="GO" id="GO:0000160">
    <property type="term" value="P:phosphorelay signal transduction system"/>
    <property type="evidence" value="ECO:0007669"/>
    <property type="project" value="UniProtKB-KW"/>
</dbReference>
<feature type="compositionally biased region" description="Polar residues" evidence="11">
    <location>
        <begin position="266"/>
        <end position="282"/>
    </location>
</feature>
<evidence type="ECO:0000259" key="12">
    <source>
        <dbReference type="PROSITE" id="PS50110"/>
    </source>
</evidence>
<dbReference type="Pfam" id="PF00249">
    <property type="entry name" value="Myb_DNA-binding"/>
    <property type="match status" value="1"/>
</dbReference>